<comment type="subcellular location">
    <subcellularLocation>
        <location evidence="1">Cell outer membrane</location>
    </subcellularLocation>
</comment>
<dbReference type="InterPro" id="IPR012944">
    <property type="entry name" value="SusD_RagB_dom"/>
</dbReference>
<dbReference type="Pfam" id="PF14322">
    <property type="entry name" value="SusD-like_3"/>
    <property type="match status" value="1"/>
</dbReference>
<organism evidence="9 10">
    <name type="scientific">Phocaeicola massiliensis B84634 = Timone 84634 = DSM 17679 = JCM 13223</name>
    <dbReference type="NCBI Taxonomy" id="1121098"/>
    <lineage>
        <taxon>Bacteria</taxon>
        <taxon>Pseudomonadati</taxon>
        <taxon>Bacteroidota</taxon>
        <taxon>Bacteroidia</taxon>
        <taxon>Bacteroidales</taxon>
        <taxon>Bacteroidaceae</taxon>
        <taxon>Phocaeicola</taxon>
    </lineage>
</organism>
<dbReference type="SUPFAM" id="SSF48452">
    <property type="entry name" value="TPR-like"/>
    <property type="match status" value="1"/>
</dbReference>
<proteinExistence type="inferred from homology"/>
<dbReference type="PATRIC" id="fig|1121098.3.peg.2832"/>
<evidence type="ECO:0000256" key="1">
    <source>
        <dbReference type="ARBA" id="ARBA00004442"/>
    </source>
</evidence>
<dbReference type="PROSITE" id="PS51257">
    <property type="entry name" value="PROKAR_LIPOPROTEIN"/>
    <property type="match status" value="1"/>
</dbReference>
<name>U6RD55_9BACT</name>
<dbReference type="Gene3D" id="1.25.40.390">
    <property type="match status" value="1"/>
</dbReference>
<evidence type="ECO:0000259" key="7">
    <source>
        <dbReference type="Pfam" id="PF07980"/>
    </source>
</evidence>
<comment type="caution">
    <text evidence="9">The sequence shown here is derived from an EMBL/GenBank/DDBJ whole genome shotgun (WGS) entry which is preliminary data.</text>
</comment>
<dbReference type="Proteomes" id="UP000017831">
    <property type="component" value="Unassembled WGS sequence"/>
</dbReference>
<evidence type="ECO:0008006" key="11">
    <source>
        <dbReference type="Google" id="ProtNLM"/>
    </source>
</evidence>
<evidence type="ECO:0000313" key="10">
    <source>
        <dbReference type="Proteomes" id="UP000017831"/>
    </source>
</evidence>
<keyword evidence="3 6" id="KW-0732">Signal</keyword>
<dbReference type="Pfam" id="PF07980">
    <property type="entry name" value="SusD_RagB"/>
    <property type="match status" value="1"/>
</dbReference>
<dbReference type="HOGENOM" id="CLU_015553_0_0_10"/>
<keyword evidence="5" id="KW-0998">Cell outer membrane</keyword>
<dbReference type="OrthoDB" id="5694214at2"/>
<evidence type="ECO:0000256" key="4">
    <source>
        <dbReference type="ARBA" id="ARBA00023136"/>
    </source>
</evidence>
<evidence type="ECO:0000256" key="5">
    <source>
        <dbReference type="ARBA" id="ARBA00023237"/>
    </source>
</evidence>
<dbReference type="GeneID" id="60061308"/>
<evidence type="ECO:0000259" key="8">
    <source>
        <dbReference type="Pfam" id="PF14322"/>
    </source>
</evidence>
<dbReference type="EMBL" id="AQHY01000030">
    <property type="protein sequence ID" value="EOA53676.1"/>
    <property type="molecule type" value="Genomic_DNA"/>
</dbReference>
<dbReference type="STRING" id="1121098.HMPREF1534_02797"/>
<dbReference type="GO" id="GO:0009279">
    <property type="term" value="C:cell outer membrane"/>
    <property type="evidence" value="ECO:0007669"/>
    <property type="project" value="UniProtKB-SubCell"/>
</dbReference>
<feature type="signal peptide" evidence="6">
    <location>
        <begin position="1"/>
        <end position="19"/>
    </location>
</feature>
<evidence type="ECO:0000313" key="9">
    <source>
        <dbReference type="EMBL" id="EOA53676.1"/>
    </source>
</evidence>
<sequence>MKAIKCLIISVCLSGGLSACDDFFDTVPNDQLSPATFWKTEADVINAVTACYEDWNNPATGSSDVFFADCMSDIAYSFTGSSSYKNVSNGSLSSTSTVGYYSYTTIRRCNLVLENAGQVSFTDEVKKKDLLAQARTIRAWRYFQMNFWYGGVPLITNLPELAEDAQLPRSSEDDIKKFVYDELDLAIADLNRKPEERGRIAKGTALAIKMRASLYWGDLEQAMKAARDIQNLDLYKLDPDFLTMFSEAGVDSEEIIYAMQHVKDTYAFDNAVRMFNNQDGGWASWVPTQNFVDMYEMSNGKTIDEEDSGYDPIHPFYNRDPRLYKTVIYPGMDFVSPAGVKRIFNTLDKKIGGSANADFMDAATNASHTGLLWAKYILPTTQFSPSLSNAAICPILFRYAEVLLTIAEINVEKNENIEEVFDILDELRTTRGHIVVDRNKYNTQDKLRELVRKERCLELAGEGLRRADLLRWRDTTGKPLAETIMNQTLYRISGTVDMKETDPTRRAVIELPTAENEKFRKLEQLNYEPHNRYLPFTQTELDRNPNLKQNEGY</sequence>
<keyword evidence="10" id="KW-1185">Reference proteome</keyword>
<dbReference type="AlphaFoldDB" id="U6RD55"/>
<dbReference type="InterPro" id="IPR033985">
    <property type="entry name" value="SusD-like_N"/>
</dbReference>
<evidence type="ECO:0000256" key="3">
    <source>
        <dbReference type="ARBA" id="ARBA00022729"/>
    </source>
</evidence>
<feature type="chain" id="PRO_5004679280" description="RagB/SusD domain-containing protein" evidence="6">
    <location>
        <begin position="20"/>
        <end position="553"/>
    </location>
</feature>
<evidence type="ECO:0000256" key="2">
    <source>
        <dbReference type="ARBA" id="ARBA00006275"/>
    </source>
</evidence>
<keyword evidence="4" id="KW-0472">Membrane</keyword>
<reference evidence="9 10" key="1">
    <citation type="submission" date="2013-04" db="EMBL/GenBank/DDBJ databases">
        <title>The Genome Sequence of Bacteroides massiliensis DSM 17679.</title>
        <authorList>
            <consortium name="The Broad Institute Genomics Platform"/>
            <person name="Earl A."/>
            <person name="Ward D."/>
            <person name="Feldgarden M."/>
            <person name="Gevers D."/>
            <person name="Martens E."/>
            <person name="Fenner L."/>
            <person name="Roux V."/>
            <person name="Mallet M.N."/>
            <person name="Raoult D."/>
            <person name="Walker B."/>
            <person name="Young S."/>
            <person name="Zeng Q."/>
            <person name="Gargeya S."/>
            <person name="Fitzgerald M."/>
            <person name="Haas B."/>
            <person name="Abouelleil A."/>
            <person name="Allen A.W."/>
            <person name="Alvarado L."/>
            <person name="Arachchi H.M."/>
            <person name="Berlin A.M."/>
            <person name="Chapman S.B."/>
            <person name="Gainer-Dewar J."/>
            <person name="Goldberg J."/>
            <person name="Griggs A."/>
            <person name="Gujja S."/>
            <person name="Hansen M."/>
            <person name="Howarth C."/>
            <person name="Imamovic A."/>
            <person name="Ireland A."/>
            <person name="Larimer J."/>
            <person name="McCowan C."/>
            <person name="Murphy C."/>
            <person name="Pearson M."/>
            <person name="Poon T.W."/>
            <person name="Priest M."/>
            <person name="Roberts A."/>
            <person name="Saif S."/>
            <person name="Shea T."/>
            <person name="Sisk P."/>
            <person name="Sykes S."/>
            <person name="Wortman J."/>
            <person name="Nusbaum C."/>
            <person name="Birren B."/>
        </authorList>
    </citation>
    <scope>NUCLEOTIDE SEQUENCE [LARGE SCALE GENOMIC DNA]</scope>
    <source>
        <strain evidence="10">B84634 / Timone 84634 / DSM 17679 / JCM 13223</strain>
    </source>
</reference>
<evidence type="ECO:0000256" key="6">
    <source>
        <dbReference type="SAM" id="SignalP"/>
    </source>
</evidence>
<dbReference type="eggNOG" id="COG1435">
    <property type="taxonomic scope" value="Bacteria"/>
</dbReference>
<feature type="domain" description="RagB/SusD" evidence="7">
    <location>
        <begin position="268"/>
        <end position="553"/>
    </location>
</feature>
<accession>U6RD55</accession>
<gene>
    <name evidence="9" type="ORF">HMPREF1534_02797</name>
</gene>
<dbReference type="InterPro" id="IPR011990">
    <property type="entry name" value="TPR-like_helical_dom_sf"/>
</dbReference>
<feature type="domain" description="SusD-like N-terminal" evidence="8">
    <location>
        <begin position="23"/>
        <end position="196"/>
    </location>
</feature>
<protein>
    <recommendedName>
        <fullName evidence="11">RagB/SusD domain-containing protein</fullName>
    </recommendedName>
</protein>
<dbReference type="RefSeq" id="WP_005942439.1">
    <property type="nucleotide sequence ID" value="NZ_KB890373.1"/>
</dbReference>
<comment type="similarity">
    <text evidence="2">Belongs to the SusD family.</text>
</comment>